<gene>
    <name evidence="2" type="ORF">P691DRAFT_568311</name>
</gene>
<dbReference type="AlphaFoldDB" id="A0A9P6C542"/>
<dbReference type="Gene3D" id="3.40.50.1460">
    <property type="match status" value="1"/>
</dbReference>
<name>A0A9P6C542_9AGAR</name>
<protein>
    <recommendedName>
        <fullName evidence="1">Peptidase C14 caspase domain-containing protein</fullName>
    </recommendedName>
</protein>
<proteinExistence type="predicted"/>
<dbReference type="GO" id="GO:0006508">
    <property type="term" value="P:proteolysis"/>
    <property type="evidence" value="ECO:0007669"/>
    <property type="project" value="InterPro"/>
</dbReference>
<dbReference type="OrthoDB" id="3223806at2759"/>
<feature type="domain" description="Peptidase C14 caspase" evidence="1">
    <location>
        <begin position="58"/>
        <end position="122"/>
    </location>
</feature>
<accession>A0A9P6C542</accession>
<sequence>MGGPIPPVSPKANTDLAKLSNNNYILDSPYIRFSSPEPRFSCDGFCRDPRKQNVFRNDKLVVSLSASRDEQKSWEDKDGASMTQAFIRVLNENSAPTFRHLLTRVSHELHRSYINLHKKARTYKKQYRKRAEKAHKANKLVKGAQEVEMDNFQDPCLACTLS</sequence>
<comment type="caution">
    <text evidence="2">The sequence shown here is derived from an EMBL/GenBank/DDBJ whole genome shotgun (WGS) entry which is preliminary data.</text>
</comment>
<dbReference type="GO" id="GO:0004197">
    <property type="term" value="F:cysteine-type endopeptidase activity"/>
    <property type="evidence" value="ECO:0007669"/>
    <property type="project" value="InterPro"/>
</dbReference>
<dbReference type="Pfam" id="PF00656">
    <property type="entry name" value="Peptidase_C14"/>
    <property type="match status" value="1"/>
</dbReference>
<evidence type="ECO:0000313" key="2">
    <source>
        <dbReference type="EMBL" id="KAF9449425.1"/>
    </source>
</evidence>
<evidence type="ECO:0000313" key="3">
    <source>
        <dbReference type="Proteomes" id="UP000807342"/>
    </source>
</evidence>
<reference evidence="2" key="1">
    <citation type="submission" date="2020-11" db="EMBL/GenBank/DDBJ databases">
        <authorList>
            <consortium name="DOE Joint Genome Institute"/>
            <person name="Ahrendt S."/>
            <person name="Riley R."/>
            <person name="Andreopoulos W."/>
            <person name="Labutti K."/>
            <person name="Pangilinan J."/>
            <person name="Ruiz-Duenas F.J."/>
            <person name="Barrasa J.M."/>
            <person name="Sanchez-Garcia M."/>
            <person name="Camarero S."/>
            <person name="Miyauchi S."/>
            <person name="Serrano A."/>
            <person name="Linde D."/>
            <person name="Babiker R."/>
            <person name="Drula E."/>
            <person name="Ayuso-Fernandez I."/>
            <person name="Pacheco R."/>
            <person name="Padilla G."/>
            <person name="Ferreira P."/>
            <person name="Barriuso J."/>
            <person name="Kellner H."/>
            <person name="Castanera R."/>
            <person name="Alfaro M."/>
            <person name="Ramirez L."/>
            <person name="Pisabarro A.G."/>
            <person name="Kuo A."/>
            <person name="Tritt A."/>
            <person name="Lipzen A."/>
            <person name="He G."/>
            <person name="Yan M."/>
            <person name="Ng V."/>
            <person name="Cullen D."/>
            <person name="Martin F."/>
            <person name="Rosso M.-N."/>
            <person name="Henrissat B."/>
            <person name="Hibbett D."/>
            <person name="Martinez A.T."/>
            <person name="Grigoriev I.V."/>
        </authorList>
    </citation>
    <scope>NUCLEOTIDE SEQUENCE</scope>
    <source>
        <strain evidence="2">MF-IS2</strain>
    </source>
</reference>
<evidence type="ECO:0000259" key="1">
    <source>
        <dbReference type="Pfam" id="PF00656"/>
    </source>
</evidence>
<dbReference type="InterPro" id="IPR011600">
    <property type="entry name" value="Pept_C14_caspase"/>
</dbReference>
<keyword evidence="3" id="KW-1185">Reference proteome</keyword>
<dbReference type="EMBL" id="MU151131">
    <property type="protein sequence ID" value="KAF9449425.1"/>
    <property type="molecule type" value="Genomic_DNA"/>
</dbReference>
<dbReference type="Proteomes" id="UP000807342">
    <property type="component" value="Unassembled WGS sequence"/>
</dbReference>
<organism evidence="2 3">
    <name type="scientific">Macrolepiota fuliginosa MF-IS2</name>
    <dbReference type="NCBI Taxonomy" id="1400762"/>
    <lineage>
        <taxon>Eukaryota</taxon>
        <taxon>Fungi</taxon>
        <taxon>Dikarya</taxon>
        <taxon>Basidiomycota</taxon>
        <taxon>Agaricomycotina</taxon>
        <taxon>Agaricomycetes</taxon>
        <taxon>Agaricomycetidae</taxon>
        <taxon>Agaricales</taxon>
        <taxon>Agaricineae</taxon>
        <taxon>Agaricaceae</taxon>
        <taxon>Macrolepiota</taxon>
    </lineage>
</organism>